<protein>
    <submittedName>
        <fullName evidence="2">Uncharacterized protein</fullName>
    </submittedName>
</protein>
<feature type="compositionally biased region" description="Low complexity" evidence="1">
    <location>
        <begin position="137"/>
        <end position="149"/>
    </location>
</feature>
<feature type="compositionally biased region" description="Basic residues" evidence="1">
    <location>
        <begin position="163"/>
        <end position="180"/>
    </location>
</feature>
<gene>
    <name evidence="2" type="ORF">B2J93_6222</name>
</gene>
<evidence type="ECO:0000313" key="3">
    <source>
        <dbReference type="Proteomes" id="UP000242519"/>
    </source>
</evidence>
<feature type="compositionally biased region" description="Basic and acidic residues" evidence="1">
    <location>
        <begin position="116"/>
        <end position="131"/>
    </location>
</feature>
<evidence type="ECO:0000256" key="1">
    <source>
        <dbReference type="SAM" id="MobiDB-lite"/>
    </source>
</evidence>
<dbReference type="Proteomes" id="UP000242519">
    <property type="component" value="Unassembled WGS sequence"/>
</dbReference>
<dbReference type="InParanoid" id="A0A218ZD27"/>
<dbReference type="AlphaFoldDB" id="A0A218ZD27"/>
<comment type="caution">
    <text evidence="2">The sequence shown here is derived from an EMBL/GenBank/DDBJ whole genome shotgun (WGS) entry which is preliminary data.</text>
</comment>
<proteinExistence type="predicted"/>
<evidence type="ECO:0000313" key="2">
    <source>
        <dbReference type="EMBL" id="OWP05898.1"/>
    </source>
</evidence>
<feature type="compositionally biased region" description="Basic and acidic residues" evidence="1">
    <location>
        <begin position="280"/>
        <end position="289"/>
    </location>
</feature>
<feature type="region of interest" description="Disordered" evidence="1">
    <location>
        <begin position="1"/>
        <end position="304"/>
    </location>
</feature>
<dbReference type="EMBL" id="MZNU01000059">
    <property type="protein sequence ID" value="OWP05898.1"/>
    <property type="molecule type" value="Genomic_DNA"/>
</dbReference>
<organism evidence="2 3">
    <name type="scientific">Diplocarpon coronariae</name>
    <dbReference type="NCBI Taxonomy" id="2795749"/>
    <lineage>
        <taxon>Eukaryota</taxon>
        <taxon>Fungi</taxon>
        <taxon>Dikarya</taxon>
        <taxon>Ascomycota</taxon>
        <taxon>Pezizomycotina</taxon>
        <taxon>Leotiomycetes</taxon>
        <taxon>Helotiales</taxon>
        <taxon>Drepanopezizaceae</taxon>
        <taxon>Diplocarpon</taxon>
    </lineage>
</organism>
<feature type="compositionally biased region" description="Basic and acidic residues" evidence="1">
    <location>
        <begin position="244"/>
        <end position="257"/>
    </location>
</feature>
<sequence length="304" mass="31776">MQLSLDSDPTDGDAAHRSPPADMRHTASSLPDASPVAEASARPDPVRHAGISARSSPVGRNGMPPPPRHGSRDADRHPPGQPGARETAVAETGPFVLFLARAGEPESRTAAGTHGRAPETRSRDLISRETGDVVTRSSLAPTSSVSLSSEFPFTLKPAVSTRFRAHARHGGMRRRSRGRRAGPAAAPISCHPSATCSPGSRRPPPRTSRGRETQPPSPSLSPHGIGARSMGSGQDAGVAAALGRHRDEGLPVSETRRNSRAAGLPPEHPHDPHTVITSRARGETRHRGNADGNPAASIGRSLLA</sequence>
<reference evidence="2 3" key="1">
    <citation type="submission" date="2017-04" db="EMBL/GenBank/DDBJ databases">
        <title>Draft genome sequence of Marssonina coronaria NL1: causal agent of apple blotch.</title>
        <authorList>
            <person name="Cheng Q."/>
        </authorList>
    </citation>
    <scope>NUCLEOTIDE SEQUENCE [LARGE SCALE GENOMIC DNA]</scope>
    <source>
        <strain evidence="2 3">NL1</strain>
    </source>
</reference>
<name>A0A218ZD27_9HELO</name>
<keyword evidence="3" id="KW-1185">Reference proteome</keyword>
<accession>A0A218ZD27</accession>